<evidence type="ECO:0008006" key="3">
    <source>
        <dbReference type="Google" id="ProtNLM"/>
    </source>
</evidence>
<comment type="caution">
    <text evidence="1">The sequence shown here is derived from an EMBL/GenBank/DDBJ whole genome shotgun (WGS) entry which is preliminary data.</text>
</comment>
<dbReference type="Proteomes" id="UP000642571">
    <property type="component" value="Unassembled WGS sequence"/>
</dbReference>
<dbReference type="InterPro" id="IPR011990">
    <property type="entry name" value="TPR-like_helical_dom_sf"/>
</dbReference>
<dbReference type="SUPFAM" id="SSF48452">
    <property type="entry name" value="TPR-like"/>
    <property type="match status" value="1"/>
</dbReference>
<reference evidence="2" key="1">
    <citation type="journal article" date="2019" name="Int. J. Syst. Evol. Microbiol.">
        <title>The Global Catalogue of Microorganisms (GCM) 10K type strain sequencing project: providing services to taxonomists for standard genome sequencing and annotation.</title>
        <authorList>
            <consortium name="The Broad Institute Genomics Platform"/>
            <consortium name="The Broad Institute Genome Sequencing Center for Infectious Disease"/>
            <person name="Wu L."/>
            <person name="Ma J."/>
        </authorList>
    </citation>
    <scope>NUCLEOTIDE SEQUENCE [LARGE SCALE GENOMIC DNA]</scope>
    <source>
        <strain evidence="2">CGMCC 1.15353</strain>
    </source>
</reference>
<dbReference type="Gene3D" id="1.25.40.10">
    <property type="entry name" value="Tetratricopeptide repeat domain"/>
    <property type="match status" value="1"/>
</dbReference>
<evidence type="ECO:0000313" key="2">
    <source>
        <dbReference type="Proteomes" id="UP000642571"/>
    </source>
</evidence>
<protein>
    <recommendedName>
        <fullName evidence="3">DUF2225 domain-containing protein</fullName>
    </recommendedName>
</protein>
<sequence>MSESIHPLYDKQCQCPFCTHSFTTKKVRSRFTRPIKTDTDFYTLYKHEQYSPLLYVPMVCPNCGYSYTDQFSSLLSEPSRDEITEKLVKRWTPQNFSEERTESNALNAYKLAIYTAQLKKEKAIVIAGLYLRVVWLYRKRKDAFEEARFMRLAEKMYKKAYEEDDLSFTEMNALRVLYLIGELNRRLGRNEEAIKYFSLVVEKKQLAFDPKIINMARDGWYQVREDQKKTANRLLNTGN</sequence>
<organism evidence="1 2">
    <name type="scientific">Pontibacillus salipaludis</name>
    <dbReference type="NCBI Taxonomy" id="1697394"/>
    <lineage>
        <taxon>Bacteria</taxon>
        <taxon>Bacillati</taxon>
        <taxon>Bacillota</taxon>
        <taxon>Bacilli</taxon>
        <taxon>Bacillales</taxon>
        <taxon>Bacillaceae</taxon>
        <taxon>Pontibacillus</taxon>
    </lineage>
</organism>
<dbReference type="Pfam" id="PF09986">
    <property type="entry name" value="DUF2225"/>
    <property type="match status" value="1"/>
</dbReference>
<name>A0ABQ1PXF4_9BACI</name>
<accession>A0ABQ1PXF4</accession>
<dbReference type="InterPro" id="IPR018708">
    <property type="entry name" value="DUF2225"/>
</dbReference>
<dbReference type="RefSeq" id="WP_188651956.1">
    <property type="nucleotide sequence ID" value="NZ_BMIN01000004.1"/>
</dbReference>
<evidence type="ECO:0000313" key="1">
    <source>
        <dbReference type="EMBL" id="GGD06570.1"/>
    </source>
</evidence>
<keyword evidence="2" id="KW-1185">Reference proteome</keyword>
<proteinExistence type="predicted"/>
<gene>
    <name evidence="1" type="ORF">GCM10011389_12610</name>
</gene>
<dbReference type="EMBL" id="BMIN01000004">
    <property type="protein sequence ID" value="GGD06570.1"/>
    <property type="molecule type" value="Genomic_DNA"/>
</dbReference>